<feature type="domain" description="Thiolase-like protein type 1 additional C-terminal" evidence="5">
    <location>
        <begin position="428"/>
        <end position="502"/>
    </location>
</feature>
<dbReference type="EMBL" id="KV878922">
    <property type="protein sequence ID" value="OJJ79122.1"/>
    <property type="molecule type" value="Genomic_DNA"/>
</dbReference>
<evidence type="ECO:0000313" key="7">
    <source>
        <dbReference type="Proteomes" id="UP000184300"/>
    </source>
</evidence>
<comment type="similarity">
    <text evidence="1">Belongs to the thiolase-like superfamily. Thiolase family.</text>
</comment>
<proteinExistence type="inferred from homology"/>
<keyword evidence="3" id="KW-0012">Acyltransferase</keyword>
<dbReference type="STRING" id="1160497.A0A1L9V5K7"/>
<protein>
    <recommendedName>
        <fullName evidence="5">Thiolase-like protein type 1 additional C-terminal domain-containing protein</fullName>
    </recommendedName>
</protein>
<evidence type="ECO:0000256" key="2">
    <source>
        <dbReference type="ARBA" id="ARBA00022679"/>
    </source>
</evidence>
<dbReference type="InterPro" id="IPR040771">
    <property type="entry name" value="TLP1_add_C"/>
</dbReference>
<gene>
    <name evidence="6" type="ORF">ASPGLDRAFT_181501</name>
</gene>
<dbReference type="Gene3D" id="2.40.50.840">
    <property type="match status" value="1"/>
</dbReference>
<feature type="compositionally biased region" description="Basic and acidic residues" evidence="4">
    <location>
        <begin position="418"/>
        <end position="434"/>
    </location>
</feature>
<name>A0A1L9V5K7_ASPGL</name>
<dbReference type="Proteomes" id="UP000184300">
    <property type="component" value="Unassembled WGS sequence"/>
</dbReference>
<dbReference type="GO" id="GO:0016746">
    <property type="term" value="F:acyltransferase activity"/>
    <property type="evidence" value="ECO:0007669"/>
    <property type="project" value="UniProtKB-KW"/>
</dbReference>
<dbReference type="GeneID" id="34459257"/>
<dbReference type="SUPFAM" id="SSF53901">
    <property type="entry name" value="Thiolase-like"/>
    <property type="match status" value="2"/>
</dbReference>
<evidence type="ECO:0000259" key="5">
    <source>
        <dbReference type="Pfam" id="PF18313"/>
    </source>
</evidence>
<dbReference type="OrthoDB" id="435240at2759"/>
<dbReference type="PANTHER" id="PTHR18919:SF139">
    <property type="entry name" value="THIOLASE-LIKE PROTEIN TYPE 1 ADDITIONAL C-TERMINAL DOMAIN-CONTAINING PROTEIN"/>
    <property type="match status" value="1"/>
</dbReference>
<dbReference type="Pfam" id="PF18313">
    <property type="entry name" value="TLP1_add_C"/>
    <property type="match status" value="1"/>
</dbReference>
<dbReference type="InterPro" id="IPR016039">
    <property type="entry name" value="Thiolase-like"/>
</dbReference>
<evidence type="ECO:0000313" key="6">
    <source>
        <dbReference type="EMBL" id="OJJ79122.1"/>
    </source>
</evidence>
<dbReference type="AlphaFoldDB" id="A0A1L9V5K7"/>
<evidence type="ECO:0000256" key="4">
    <source>
        <dbReference type="SAM" id="MobiDB-lite"/>
    </source>
</evidence>
<evidence type="ECO:0000256" key="3">
    <source>
        <dbReference type="ARBA" id="ARBA00023315"/>
    </source>
</evidence>
<keyword evidence="2" id="KW-0808">Transferase</keyword>
<sequence length="520" mass="57239">MTSHKVPIIIGVSEIKNPSRRREDAIEPLQLMLNAIREAACDASSSRMAELIACIDSVSVVASSTWPYKDLPGLVSEGLGVKASHTAYSILAGSSSVQLVDDTARMIARGQTEVGIVVGGEAMASLKSFIKEDAYPPPWTEPETNDIYYANNTNMLTGIGRVHRVGVPMHVYAMYENGLRVQRGQTPLENLQESSSLYGQYSEIASQHPVAWSFGKPCLTAKDIGTITKQNRMICHPYPLLMNAFNDVNIAGACILTSTECAERMGISRDKWIFPLGGGRAEDSIDFWDRPNFYSSPAIATALDMCLESSGLHKDEIDMFDFYSCFPIVPKLACRHLGIPYDNPPKPITLLGGLTFFGGAGANYSMHAVAEMVRQLRKLHGSLQLSHGLILANGGVLTTENAICFSTHPRRSNTPYPQEDKPSIHSTHEHAPPMSFDREGEVIIETYTVEYDRENQPRLGHIVCRLKKNGHRVIANHGDMATLEQLASWTEEPIGRSGFIWSSPSVAGQNLFGFRRGNRL</sequence>
<accession>A0A1L9V5K7</accession>
<dbReference type="RefSeq" id="XP_022395820.1">
    <property type="nucleotide sequence ID" value="XM_022542996.1"/>
</dbReference>
<feature type="region of interest" description="Disordered" evidence="4">
    <location>
        <begin position="408"/>
        <end position="434"/>
    </location>
</feature>
<organism evidence="6 7">
    <name type="scientific">Aspergillus glaucus CBS 516.65</name>
    <dbReference type="NCBI Taxonomy" id="1160497"/>
    <lineage>
        <taxon>Eukaryota</taxon>
        <taxon>Fungi</taxon>
        <taxon>Dikarya</taxon>
        <taxon>Ascomycota</taxon>
        <taxon>Pezizomycotina</taxon>
        <taxon>Eurotiomycetes</taxon>
        <taxon>Eurotiomycetidae</taxon>
        <taxon>Eurotiales</taxon>
        <taxon>Aspergillaceae</taxon>
        <taxon>Aspergillus</taxon>
        <taxon>Aspergillus subgen. Aspergillus</taxon>
    </lineage>
</organism>
<evidence type="ECO:0000256" key="1">
    <source>
        <dbReference type="ARBA" id="ARBA00010982"/>
    </source>
</evidence>
<reference evidence="7" key="1">
    <citation type="journal article" date="2017" name="Genome Biol.">
        <title>Comparative genomics reveals high biological diversity and specific adaptations in the industrially and medically important fungal genus Aspergillus.</title>
        <authorList>
            <person name="de Vries R.P."/>
            <person name="Riley R."/>
            <person name="Wiebenga A."/>
            <person name="Aguilar-Osorio G."/>
            <person name="Amillis S."/>
            <person name="Uchima C.A."/>
            <person name="Anderluh G."/>
            <person name="Asadollahi M."/>
            <person name="Askin M."/>
            <person name="Barry K."/>
            <person name="Battaglia E."/>
            <person name="Bayram O."/>
            <person name="Benocci T."/>
            <person name="Braus-Stromeyer S.A."/>
            <person name="Caldana C."/>
            <person name="Canovas D."/>
            <person name="Cerqueira G.C."/>
            <person name="Chen F."/>
            <person name="Chen W."/>
            <person name="Choi C."/>
            <person name="Clum A."/>
            <person name="Dos Santos R.A."/>
            <person name="Damasio A.R."/>
            <person name="Diallinas G."/>
            <person name="Emri T."/>
            <person name="Fekete E."/>
            <person name="Flipphi M."/>
            <person name="Freyberg S."/>
            <person name="Gallo A."/>
            <person name="Gournas C."/>
            <person name="Habgood R."/>
            <person name="Hainaut M."/>
            <person name="Harispe M.L."/>
            <person name="Henrissat B."/>
            <person name="Hilden K.S."/>
            <person name="Hope R."/>
            <person name="Hossain A."/>
            <person name="Karabika E."/>
            <person name="Karaffa L."/>
            <person name="Karanyi Z."/>
            <person name="Krasevec N."/>
            <person name="Kuo A."/>
            <person name="Kusch H."/>
            <person name="LaButti K."/>
            <person name="Lagendijk E.L."/>
            <person name="Lapidus A."/>
            <person name="Levasseur A."/>
            <person name="Lindquist E."/>
            <person name="Lipzen A."/>
            <person name="Logrieco A.F."/>
            <person name="MacCabe A."/>
            <person name="Maekelae M.R."/>
            <person name="Malavazi I."/>
            <person name="Melin P."/>
            <person name="Meyer V."/>
            <person name="Mielnichuk N."/>
            <person name="Miskei M."/>
            <person name="Molnar A.P."/>
            <person name="Mule G."/>
            <person name="Ngan C.Y."/>
            <person name="Orejas M."/>
            <person name="Orosz E."/>
            <person name="Ouedraogo J.P."/>
            <person name="Overkamp K.M."/>
            <person name="Park H.-S."/>
            <person name="Perrone G."/>
            <person name="Piumi F."/>
            <person name="Punt P.J."/>
            <person name="Ram A.F."/>
            <person name="Ramon A."/>
            <person name="Rauscher S."/>
            <person name="Record E."/>
            <person name="Riano-Pachon D.M."/>
            <person name="Robert V."/>
            <person name="Roehrig J."/>
            <person name="Ruller R."/>
            <person name="Salamov A."/>
            <person name="Salih N.S."/>
            <person name="Samson R.A."/>
            <person name="Sandor E."/>
            <person name="Sanguinetti M."/>
            <person name="Schuetze T."/>
            <person name="Sepcic K."/>
            <person name="Shelest E."/>
            <person name="Sherlock G."/>
            <person name="Sophianopoulou V."/>
            <person name="Squina F.M."/>
            <person name="Sun H."/>
            <person name="Susca A."/>
            <person name="Todd R.B."/>
            <person name="Tsang A."/>
            <person name="Unkles S.E."/>
            <person name="van de Wiele N."/>
            <person name="van Rossen-Uffink D."/>
            <person name="Oliveira J.V."/>
            <person name="Vesth T.C."/>
            <person name="Visser J."/>
            <person name="Yu J.-H."/>
            <person name="Zhou M."/>
            <person name="Andersen M.R."/>
            <person name="Archer D.B."/>
            <person name="Baker S.E."/>
            <person name="Benoit I."/>
            <person name="Brakhage A.A."/>
            <person name="Braus G.H."/>
            <person name="Fischer R."/>
            <person name="Frisvad J.C."/>
            <person name="Goldman G.H."/>
            <person name="Houbraken J."/>
            <person name="Oakley B."/>
            <person name="Pocsi I."/>
            <person name="Scazzocchio C."/>
            <person name="Seiboth B."/>
            <person name="vanKuyk P.A."/>
            <person name="Wortman J."/>
            <person name="Dyer P.S."/>
            <person name="Grigoriev I.V."/>
        </authorList>
    </citation>
    <scope>NUCLEOTIDE SEQUENCE [LARGE SCALE GENOMIC DNA]</scope>
    <source>
        <strain evidence="7">CBS 516.65</strain>
    </source>
</reference>
<dbReference type="Gene3D" id="3.40.47.10">
    <property type="match status" value="1"/>
</dbReference>
<dbReference type="PANTHER" id="PTHR18919">
    <property type="entry name" value="ACETYL-COA C-ACYLTRANSFERASE"/>
    <property type="match status" value="1"/>
</dbReference>
<dbReference type="VEuPathDB" id="FungiDB:ASPGLDRAFT_181501"/>
<keyword evidence="7" id="KW-1185">Reference proteome</keyword>